<proteinExistence type="inferred from homology"/>
<evidence type="ECO:0000313" key="5">
    <source>
        <dbReference type="Proteomes" id="UP000220251"/>
    </source>
</evidence>
<dbReference type="RefSeq" id="WP_098039122.1">
    <property type="nucleotide sequence ID" value="NZ_CWGJ01000026.1"/>
</dbReference>
<name>A0A0H5DSI1_9BACT</name>
<dbReference type="InterPro" id="IPR002068">
    <property type="entry name" value="A-crystallin/Hsp20_dom"/>
</dbReference>
<evidence type="ECO:0000256" key="2">
    <source>
        <dbReference type="RuleBase" id="RU003616"/>
    </source>
</evidence>
<protein>
    <recommendedName>
        <fullName evidence="3">SHSP domain-containing protein</fullName>
    </recommendedName>
</protein>
<comment type="similarity">
    <text evidence="1 2">Belongs to the small heat shock protein (HSP20) family.</text>
</comment>
<dbReference type="AlphaFoldDB" id="A0A0H5DSI1"/>
<dbReference type="Gene3D" id="2.60.40.790">
    <property type="match status" value="1"/>
</dbReference>
<dbReference type="PROSITE" id="PS01031">
    <property type="entry name" value="SHSP"/>
    <property type="match status" value="1"/>
</dbReference>
<dbReference type="Pfam" id="PF00011">
    <property type="entry name" value="HSP20"/>
    <property type="match status" value="1"/>
</dbReference>
<dbReference type="EMBL" id="CWGJ01000026">
    <property type="protein sequence ID" value="CRX39258.1"/>
    <property type="molecule type" value="Genomic_DNA"/>
</dbReference>
<keyword evidence="5" id="KW-1185">Reference proteome</keyword>
<accession>A0A0H5DSI1</accession>
<evidence type="ECO:0000256" key="1">
    <source>
        <dbReference type="PROSITE-ProRule" id="PRU00285"/>
    </source>
</evidence>
<sequence length="148" mass="17217">MSNQSKLALMKSPLMRNAFLPSLMRQFSLFDEEMNEDFESMGASNISLSEDDKHVYVEANMPGLRDSEIEITFDKGILWIKGEHKESEENKKRKFYYKTHRSFSYRIAVPGDIDPKTDPAAKYENGVIHVMFSKSQKEMPRKIELKKS</sequence>
<dbReference type="InterPro" id="IPR031107">
    <property type="entry name" value="Small_HSP"/>
</dbReference>
<dbReference type="SUPFAM" id="SSF49764">
    <property type="entry name" value="HSP20-like chaperones"/>
    <property type="match status" value="1"/>
</dbReference>
<dbReference type="InterPro" id="IPR008978">
    <property type="entry name" value="HSP20-like_chaperone"/>
</dbReference>
<dbReference type="CDD" id="cd06464">
    <property type="entry name" value="ACD_sHsps-like"/>
    <property type="match status" value="1"/>
</dbReference>
<organism evidence="4 5">
    <name type="scientific">Estrella lausannensis</name>
    <dbReference type="NCBI Taxonomy" id="483423"/>
    <lineage>
        <taxon>Bacteria</taxon>
        <taxon>Pseudomonadati</taxon>
        <taxon>Chlamydiota</taxon>
        <taxon>Chlamydiia</taxon>
        <taxon>Parachlamydiales</taxon>
        <taxon>Candidatus Criblamydiaceae</taxon>
        <taxon>Estrella</taxon>
    </lineage>
</organism>
<evidence type="ECO:0000313" key="4">
    <source>
        <dbReference type="EMBL" id="CRX39258.1"/>
    </source>
</evidence>
<dbReference type="Proteomes" id="UP000220251">
    <property type="component" value="Unassembled WGS sequence"/>
</dbReference>
<dbReference type="OrthoDB" id="21811at2"/>
<evidence type="ECO:0000259" key="3">
    <source>
        <dbReference type="PROSITE" id="PS01031"/>
    </source>
</evidence>
<gene>
    <name evidence="4" type="ORF">ELAC_1934</name>
</gene>
<dbReference type="PANTHER" id="PTHR11527">
    <property type="entry name" value="HEAT-SHOCK PROTEIN 20 FAMILY MEMBER"/>
    <property type="match status" value="1"/>
</dbReference>
<feature type="domain" description="SHSP" evidence="3">
    <location>
        <begin position="37"/>
        <end position="148"/>
    </location>
</feature>
<reference evidence="5" key="1">
    <citation type="submission" date="2015-06" db="EMBL/GenBank/DDBJ databases">
        <authorList>
            <person name="Bertelli C."/>
        </authorList>
    </citation>
    <scope>NUCLEOTIDE SEQUENCE [LARGE SCALE GENOMIC DNA]</scope>
    <source>
        <strain evidence="5">CRIB-30</strain>
    </source>
</reference>